<reference evidence="3" key="1">
    <citation type="journal article" date="2023" name="Mol. Phylogenet. Evol.">
        <title>Genome-scale phylogeny and comparative genomics of the fungal order Sordariales.</title>
        <authorList>
            <person name="Hensen N."/>
            <person name="Bonometti L."/>
            <person name="Westerberg I."/>
            <person name="Brannstrom I.O."/>
            <person name="Guillou S."/>
            <person name="Cros-Aarteil S."/>
            <person name="Calhoun S."/>
            <person name="Haridas S."/>
            <person name="Kuo A."/>
            <person name="Mondo S."/>
            <person name="Pangilinan J."/>
            <person name="Riley R."/>
            <person name="LaButti K."/>
            <person name="Andreopoulos B."/>
            <person name="Lipzen A."/>
            <person name="Chen C."/>
            <person name="Yan M."/>
            <person name="Daum C."/>
            <person name="Ng V."/>
            <person name="Clum A."/>
            <person name="Steindorff A."/>
            <person name="Ohm R.A."/>
            <person name="Martin F."/>
            <person name="Silar P."/>
            <person name="Natvig D.O."/>
            <person name="Lalanne C."/>
            <person name="Gautier V."/>
            <person name="Ament-Velasquez S.L."/>
            <person name="Kruys A."/>
            <person name="Hutchinson M.I."/>
            <person name="Powell A.J."/>
            <person name="Barry K."/>
            <person name="Miller A.N."/>
            <person name="Grigoriev I.V."/>
            <person name="Debuchy R."/>
            <person name="Gladieux P."/>
            <person name="Hiltunen Thoren M."/>
            <person name="Johannesson H."/>
        </authorList>
    </citation>
    <scope>NUCLEOTIDE SEQUENCE</scope>
    <source>
        <strain evidence="3">CBS 103.79</strain>
    </source>
</reference>
<keyword evidence="2" id="KW-0472">Membrane</keyword>
<feature type="non-terminal residue" evidence="3">
    <location>
        <position position="202"/>
    </location>
</feature>
<reference evidence="3" key="2">
    <citation type="submission" date="2023-05" db="EMBL/GenBank/DDBJ databases">
        <authorList>
            <consortium name="Lawrence Berkeley National Laboratory"/>
            <person name="Steindorff A."/>
            <person name="Hensen N."/>
            <person name="Bonometti L."/>
            <person name="Westerberg I."/>
            <person name="Brannstrom I.O."/>
            <person name="Guillou S."/>
            <person name="Cros-Aarteil S."/>
            <person name="Calhoun S."/>
            <person name="Haridas S."/>
            <person name="Kuo A."/>
            <person name="Mondo S."/>
            <person name="Pangilinan J."/>
            <person name="Riley R."/>
            <person name="Labutti K."/>
            <person name="Andreopoulos B."/>
            <person name="Lipzen A."/>
            <person name="Chen C."/>
            <person name="Yanf M."/>
            <person name="Daum C."/>
            <person name="Ng V."/>
            <person name="Clum A."/>
            <person name="Ohm R."/>
            <person name="Martin F."/>
            <person name="Silar P."/>
            <person name="Natvig D."/>
            <person name="Lalanne C."/>
            <person name="Gautier V."/>
            <person name="Ament-Velasquez S.L."/>
            <person name="Kruys A."/>
            <person name="Hutchinson M.I."/>
            <person name="Powell A.J."/>
            <person name="Barry K."/>
            <person name="Miller A.N."/>
            <person name="Grigoriev I.V."/>
            <person name="Debuchy R."/>
            <person name="Gladieux P."/>
            <person name="Thoren M.H."/>
            <person name="Johannesson H."/>
        </authorList>
    </citation>
    <scope>NUCLEOTIDE SEQUENCE</scope>
    <source>
        <strain evidence="3">CBS 103.79</strain>
    </source>
</reference>
<proteinExistence type="predicted"/>
<feature type="compositionally biased region" description="Low complexity" evidence="1">
    <location>
        <begin position="158"/>
        <end position="173"/>
    </location>
</feature>
<evidence type="ECO:0000313" key="3">
    <source>
        <dbReference type="EMBL" id="KAK3905694.1"/>
    </source>
</evidence>
<gene>
    <name evidence="3" type="ORF">C8A05DRAFT_30445</name>
</gene>
<evidence type="ECO:0000313" key="4">
    <source>
        <dbReference type="Proteomes" id="UP001303889"/>
    </source>
</evidence>
<name>A0AAN6MRS5_9PEZI</name>
<sequence>MKATPSAVNWLLLLHVPVAAAAIYAAFYVFGVGEAPFILAVGATGFHLLIGLYVGLTAAQAISPLAFILQAGFVVCAGIWCGVLACFAKHVMLLADDPARAWMKHGADPRLVLRWTQAGCAMSGLSIILDLLLVAIPTISQLRRTHQDDDHDSHEKAAYPTSSASSTNTTTAPSRPPQLPPLRLSRSHRLSLPYAPYAPYAP</sequence>
<feature type="compositionally biased region" description="Basic and acidic residues" evidence="1">
    <location>
        <begin position="145"/>
        <end position="157"/>
    </location>
</feature>
<feature type="transmembrane region" description="Helical" evidence="2">
    <location>
        <begin position="37"/>
        <end position="56"/>
    </location>
</feature>
<protein>
    <submittedName>
        <fullName evidence="3">Uncharacterized protein</fullName>
    </submittedName>
</protein>
<organism evidence="3 4">
    <name type="scientific">Staphylotrichum tortipilum</name>
    <dbReference type="NCBI Taxonomy" id="2831512"/>
    <lineage>
        <taxon>Eukaryota</taxon>
        <taxon>Fungi</taxon>
        <taxon>Dikarya</taxon>
        <taxon>Ascomycota</taxon>
        <taxon>Pezizomycotina</taxon>
        <taxon>Sordariomycetes</taxon>
        <taxon>Sordariomycetidae</taxon>
        <taxon>Sordariales</taxon>
        <taxon>Chaetomiaceae</taxon>
        <taxon>Staphylotrichum</taxon>
    </lineage>
</organism>
<feature type="transmembrane region" description="Helical" evidence="2">
    <location>
        <begin position="115"/>
        <end position="136"/>
    </location>
</feature>
<evidence type="ECO:0000256" key="1">
    <source>
        <dbReference type="SAM" id="MobiDB-lite"/>
    </source>
</evidence>
<evidence type="ECO:0000256" key="2">
    <source>
        <dbReference type="SAM" id="Phobius"/>
    </source>
</evidence>
<keyword evidence="4" id="KW-1185">Reference proteome</keyword>
<feature type="transmembrane region" description="Helical" evidence="2">
    <location>
        <begin position="68"/>
        <end position="95"/>
    </location>
</feature>
<keyword evidence="2" id="KW-0812">Transmembrane</keyword>
<accession>A0AAN6MRS5</accession>
<feature type="transmembrane region" description="Helical" evidence="2">
    <location>
        <begin position="7"/>
        <end position="31"/>
    </location>
</feature>
<feature type="region of interest" description="Disordered" evidence="1">
    <location>
        <begin position="145"/>
        <end position="187"/>
    </location>
</feature>
<dbReference type="AlphaFoldDB" id="A0AAN6MRS5"/>
<keyword evidence="2" id="KW-1133">Transmembrane helix</keyword>
<dbReference type="EMBL" id="MU855349">
    <property type="protein sequence ID" value="KAK3905694.1"/>
    <property type="molecule type" value="Genomic_DNA"/>
</dbReference>
<comment type="caution">
    <text evidence="3">The sequence shown here is derived from an EMBL/GenBank/DDBJ whole genome shotgun (WGS) entry which is preliminary data.</text>
</comment>
<dbReference type="Proteomes" id="UP001303889">
    <property type="component" value="Unassembled WGS sequence"/>
</dbReference>